<evidence type="ECO:0000313" key="2">
    <source>
        <dbReference type="Proteomes" id="UP001470230"/>
    </source>
</evidence>
<gene>
    <name evidence="1" type="ORF">M9Y10_041034</name>
</gene>
<dbReference type="Proteomes" id="UP001470230">
    <property type="component" value="Unassembled WGS sequence"/>
</dbReference>
<accession>A0ABR2K390</accession>
<dbReference type="EMBL" id="JAPFFF010000007">
    <property type="protein sequence ID" value="KAK8885584.1"/>
    <property type="molecule type" value="Genomic_DNA"/>
</dbReference>
<name>A0ABR2K390_9EUKA</name>
<proteinExistence type="predicted"/>
<keyword evidence="2" id="KW-1185">Reference proteome</keyword>
<protein>
    <submittedName>
        <fullName evidence="1">Uncharacterized protein</fullName>
    </submittedName>
</protein>
<reference evidence="1 2" key="1">
    <citation type="submission" date="2024-04" db="EMBL/GenBank/DDBJ databases">
        <title>Tritrichomonas musculus Genome.</title>
        <authorList>
            <person name="Alves-Ferreira E."/>
            <person name="Grigg M."/>
            <person name="Lorenzi H."/>
            <person name="Galac M."/>
        </authorList>
    </citation>
    <scope>NUCLEOTIDE SEQUENCE [LARGE SCALE GENOMIC DNA]</scope>
    <source>
        <strain evidence="1 2">EAF2021</strain>
    </source>
</reference>
<evidence type="ECO:0000313" key="1">
    <source>
        <dbReference type="EMBL" id="KAK8885584.1"/>
    </source>
</evidence>
<comment type="caution">
    <text evidence="1">The sequence shown here is derived from an EMBL/GenBank/DDBJ whole genome shotgun (WGS) entry which is preliminary data.</text>
</comment>
<organism evidence="1 2">
    <name type="scientific">Tritrichomonas musculus</name>
    <dbReference type="NCBI Taxonomy" id="1915356"/>
    <lineage>
        <taxon>Eukaryota</taxon>
        <taxon>Metamonada</taxon>
        <taxon>Parabasalia</taxon>
        <taxon>Tritrichomonadida</taxon>
        <taxon>Tritrichomonadidae</taxon>
        <taxon>Tritrichomonas</taxon>
    </lineage>
</organism>
<sequence length="127" mass="14516">MKSYTPPKLIDEFCSLNGFFSTIQAPTEKIREFSTKYKCPFISYSVGPSRLTQIYACSNCKSIYNCKAKAKFSYEDGFARFVECTNEHSYPLIQLVDLKNIHQVVDKYKKQKSIDCKIVAILATDAI</sequence>